<reference evidence="1" key="2">
    <citation type="journal article" date="2015" name="Fish Shellfish Immunol.">
        <title>Early steps in the European eel (Anguilla anguilla)-Vibrio vulnificus interaction in the gills: Role of the RtxA13 toxin.</title>
        <authorList>
            <person name="Callol A."/>
            <person name="Pajuelo D."/>
            <person name="Ebbesson L."/>
            <person name="Teles M."/>
            <person name="MacKenzie S."/>
            <person name="Amaro C."/>
        </authorList>
    </citation>
    <scope>NUCLEOTIDE SEQUENCE</scope>
</reference>
<dbReference type="AlphaFoldDB" id="A0A0E9U3B2"/>
<name>A0A0E9U3B2_ANGAN</name>
<organism evidence="1">
    <name type="scientific">Anguilla anguilla</name>
    <name type="common">European freshwater eel</name>
    <name type="synonym">Muraena anguilla</name>
    <dbReference type="NCBI Taxonomy" id="7936"/>
    <lineage>
        <taxon>Eukaryota</taxon>
        <taxon>Metazoa</taxon>
        <taxon>Chordata</taxon>
        <taxon>Craniata</taxon>
        <taxon>Vertebrata</taxon>
        <taxon>Euteleostomi</taxon>
        <taxon>Actinopterygii</taxon>
        <taxon>Neopterygii</taxon>
        <taxon>Teleostei</taxon>
        <taxon>Anguilliformes</taxon>
        <taxon>Anguillidae</taxon>
        <taxon>Anguilla</taxon>
    </lineage>
</organism>
<accession>A0A0E9U3B2</accession>
<sequence length="34" mass="3887">MPLFHPLYQSASGKGGFCQCKRYWCFSILESSNT</sequence>
<protein>
    <submittedName>
        <fullName evidence="1">Uncharacterized protein</fullName>
    </submittedName>
</protein>
<evidence type="ECO:0000313" key="1">
    <source>
        <dbReference type="EMBL" id="JAH60276.1"/>
    </source>
</evidence>
<reference evidence="1" key="1">
    <citation type="submission" date="2014-11" db="EMBL/GenBank/DDBJ databases">
        <authorList>
            <person name="Amaro Gonzalez C."/>
        </authorList>
    </citation>
    <scope>NUCLEOTIDE SEQUENCE</scope>
</reference>
<proteinExistence type="predicted"/>
<dbReference type="EMBL" id="GBXM01048301">
    <property type="protein sequence ID" value="JAH60276.1"/>
    <property type="molecule type" value="Transcribed_RNA"/>
</dbReference>